<dbReference type="InterPro" id="IPR015947">
    <property type="entry name" value="PUA-like_sf"/>
</dbReference>
<dbReference type="GO" id="GO:0070475">
    <property type="term" value="P:rRNA base methylation"/>
    <property type="evidence" value="ECO:0007669"/>
    <property type="project" value="TreeGrafter"/>
</dbReference>
<evidence type="ECO:0000313" key="16">
    <source>
        <dbReference type="Proteomes" id="UP000197032"/>
    </source>
</evidence>
<evidence type="ECO:0000256" key="5">
    <source>
        <dbReference type="ARBA" id="ARBA00022490"/>
    </source>
</evidence>
<keyword evidence="16" id="KW-1185">Reference proteome</keyword>
<dbReference type="SUPFAM" id="SSF88697">
    <property type="entry name" value="PUA domain-like"/>
    <property type="match status" value="1"/>
</dbReference>
<dbReference type="EMBL" id="BDGJ01000142">
    <property type="protein sequence ID" value="GAW93448.1"/>
    <property type="molecule type" value="Genomic_DNA"/>
</dbReference>
<dbReference type="NCBIfam" id="NF008692">
    <property type="entry name" value="PRK11713.1-5"/>
    <property type="match status" value="1"/>
</dbReference>
<dbReference type="InterPro" id="IPR046886">
    <property type="entry name" value="RsmE_MTase_dom"/>
</dbReference>
<evidence type="ECO:0000256" key="11">
    <source>
        <dbReference type="ARBA" id="ARBA00047944"/>
    </source>
</evidence>
<feature type="domain" description="Ribosomal RNA small subunit methyltransferase E PUA-like" evidence="14">
    <location>
        <begin position="18"/>
        <end position="65"/>
    </location>
</feature>
<evidence type="ECO:0000256" key="12">
    <source>
        <dbReference type="PIRNR" id="PIRNR015601"/>
    </source>
</evidence>
<keyword evidence="9 12" id="KW-0949">S-adenosyl-L-methionine</keyword>
<comment type="catalytic activity">
    <reaction evidence="11 12">
        <text>uridine(1498) in 16S rRNA + S-adenosyl-L-methionine = N(3)-methyluridine(1498) in 16S rRNA + S-adenosyl-L-homocysteine + H(+)</text>
        <dbReference type="Rhea" id="RHEA:42920"/>
        <dbReference type="Rhea" id="RHEA-COMP:10283"/>
        <dbReference type="Rhea" id="RHEA-COMP:10284"/>
        <dbReference type="ChEBI" id="CHEBI:15378"/>
        <dbReference type="ChEBI" id="CHEBI:57856"/>
        <dbReference type="ChEBI" id="CHEBI:59789"/>
        <dbReference type="ChEBI" id="CHEBI:65315"/>
        <dbReference type="ChEBI" id="CHEBI:74502"/>
        <dbReference type="EC" id="2.1.1.193"/>
    </reaction>
</comment>
<accession>A0A1Z5HVL8</accession>
<dbReference type="Pfam" id="PF20260">
    <property type="entry name" value="PUA_4"/>
    <property type="match status" value="1"/>
</dbReference>
<keyword evidence="7 12" id="KW-0489">Methyltransferase</keyword>
<evidence type="ECO:0000256" key="10">
    <source>
        <dbReference type="ARBA" id="ARBA00025699"/>
    </source>
</evidence>
<evidence type="ECO:0000256" key="8">
    <source>
        <dbReference type="ARBA" id="ARBA00022679"/>
    </source>
</evidence>
<dbReference type="RefSeq" id="WP_088554587.1">
    <property type="nucleotide sequence ID" value="NZ_BDGJ01000142.1"/>
</dbReference>
<evidence type="ECO:0000313" key="15">
    <source>
        <dbReference type="EMBL" id="GAW93448.1"/>
    </source>
</evidence>
<feature type="domain" description="Ribosomal RNA small subunit methyltransferase E methyltransferase" evidence="13">
    <location>
        <begin position="73"/>
        <end position="243"/>
    </location>
</feature>
<evidence type="ECO:0000256" key="9">
    <source>
        <dbReference type="ARBA" id="ARBA00022691"/>
    </source>
</evidence>
<dbReference type="SUPFAM" id="SSF75217">
    <property type="entry name" value="alpha/beta knot"/>
    <property type="match status" value="1"/>
</dbReference>
<dbReference type="Pfam" id="PF04452">
    <property type="entry name" value="Methyltrans_RNA"/>
    <property type="match status" value="1"/>
</dbReference>
<dbReference type="NCBIfam" id="TIGR00046">
    <property type="entry name" value="RsmE family RNA methyltransferase"/>
    <property type="match status" value="1"/>
</dbReference>
<evidence type="ECO:0000256" key="3">
    <source>
        <dbReference type="ARBA" id="ARBA00012328"/>
    </source>
</evidence>
<dbReference type="CDD" id="cd18084">
    <property type="entry name" value="RsmE-like"/>
    <property type="match status" value="1"/>
</dbReference>
<comment type="caution">
    <text evidence="15">The sequence shown here is derived from an EMBL/GenBank/DDBJ whole genome shotgun (WGS) entry which is preliminary data.</text>
</comment>
<evidence type="ECO:0000256" key="6">
    <source>
        <dbReference type="ARBA" id="ARBA00022552"/>
    </source>
</evidence>
<keyword evidence="6 12" id="KW-0698">rRNA processing</keyword>
<dbReference type="NCBIfam" id="NF008709">
    <property type="entry name" value="PRK11713.7-4"/>
    <property type="match status" value="1"/>
</dbReference>
<evidence type="ECO:0000256" key="2">
    <source>
        <dbReference type="ARBA" id="ARBA00005528"/>
    </source>
</evidence>
<dbReference type="GO" id="GO:0005737">
    <property type="term" value="C:cytoplasm"/>
    <property type="evidence" value="ECO:0007669"/>
    <property type="project" value="UniProtKB-SubCell"/>
</dbReference>
<evidence type="ECO:0000256" key="1">
    <source>
        <dbReference type="ARBA" id="ARBA00004496"/>
    </source>
</evidence>
<dbReference type="PIRSF" id="PIRSF015601">
    <property type="entry name" value="MTase_slr0722"/>
    <property type="match status" value="1"/>
</dbReference>
<dbReference type="InterPro" id="IPR046887">
    <property type="entry name" value="RsmE_PUA-like"/>
</dbReference>
<evidence type="ECO:0000256" key="4">
    <source>
        <dbReference type="ARBA" id="ARBA00013673"/>
    </source>
</evidence>
<keyword evidence="5 12" id="KW-0963">Cytoplasm</keyword>
<dbReference type="AlphaFoldDB" id="A0A1Z5HVL8"/>
<evidence type="ECO:0000259" key="14">
    <source>
        <dbReference type="Pfam" id="PF20260"/>
    </source>
</evidence>
<comment type="function">
    <text evidence="10 12">Specifically methylates the N3 position of the uracil ring of uridine 1498 (m3U1498) in 16S rRNA. Acts on the fully assembled 30S ribosomal subunit.</text>
</comment>
<sequence>MPRFFVWPENINGERALIKGPDVRHIVKVLRMGPGDRLWLLDGSGYQYAGEIVKAELEKVVVKLLGKEPCSTEPPVRVVLVQGIGKGNKLDLVIQKGTELGVARFYPLQSERTVVKLAAEKAEDRRKRWQRIALEAAKQSRRAIVPEVEPVLPLPEILRQIPEACLKLVLWEEETSRGLKEAMRDFKVNYGRVPGEVFLFVGPEGGFSLDEVQQMKESGVIPVSLGPRILRTETAGLVAATVVLYEWGDLGGAPRG</sequence>
<comment type="similarity">
    <text evidence="2 12">Belongs to the RNA methyltransferase RsmE family.</text>
</comment>
<dbReference type="InterPro" id="IPR029028">
    <property type="entry name" value="Alpha/beta_knot_MTases"/>
</dbReference>
<protein>
    <recommendedName>
        <fullName evidence="4 12">Ribosomal RNA small subunit methyltransferase E</fullName>
        <ecNumber evidence="3 12">2.1.1.193</ecNumber>
    </recommendedName>
</protein>
<dbReference type="OrthoDB" id="9815641at2"/>
<dbReference type="PANTHER" id="PTHR30027:SF3">
    <property type="entry name" value="16S RRNA (URACIL(1498)-N(3))-METHYLTRANSFERASE"/>
    <property type="match status" value="1"/>
</dbReference>
<dbReference type="PANTHER" id="PTHR30027">
    <property type="entry name" value="RIBOSOMAL RNA SMALL SUBUNIT METHYLTRANSFERASE E"/>
    <property type="match status" value="1"/>
</dbReference>
<name>A0A1Z5HVL8_9FIRM</name>
<dbReference type="GO" id="GO:0070042">
    <property type="term" value="F:rRNA (uridine-N3-)-methyltransferase activity"/>
    <property type="evidence" value="ECO:0007669"/>
    <property type="project" value="TreeGrafter"/>
</dbReference>
<dbReference type="Proteomes" id="UP000197032">
    <property type="component" value="Unassembled WGS sequence"/>
</dbReference>
<gene>
    <name evidence="15" type="ORF">KKC1_25820</name>
</gene>
<organism evidence="15 16">
    <name type="scientific">Calderihabitans maritimus</name>
    <dbReference type="NCBI Taxonomy" id="1246530"/>
    <lineage>
        <taxon>Bacteria</taxon>
        <taxon>Bacillati</taxon>
        <taxon>Bacillota</taxon>
        <taxon>Clostridia</taxon>
        <taxon>Neomoorellales</taxon>
        <taxon>Calderihabitantaceae</taxon>
        <taxon>Calderihabitans</taxon>
    </lineage>
</organism>
<dbReference type="Gene3D" id="3.40.1280.10">
    <property type="match status" value="1"/>
</dbReference>
<dbReference type="InterPro" id="IPR029026">
    <property type="entry name" value="tRNA_m1G_MTases_N"/>
</dbReference>
<evidence type="ECO:0000259" key="13">
    <source>
        <dbReference type="Pfam" id="PF04452"/>
    </source>
</evidence>
<reference evidence="16" key="1">
    <citation type="journal article" date="2017" name="Appl. Environ. Microbiol.">
        <title>Genomic Analysis of Calderihabitans maritimus KKC1, a Thermophilic, Hydrogenogenic, Carboxydotrophic Bacterium Isolated from Marine Sediment.</title>
        <authorList>
            <person name="Omae K."/>
            <person name="Yoneda Y."/>
            <person name="Fukuyama Y."/>
            <person name="Yoshida T."/>
            <person name="Sako Y."/>
        </authorList>
    </citation>
    <scope>NUCLEOTIDE SEQUENCE [LARGE SCALE GENOMIC DNA]</scope>
    <source>
        <strain evidence="16">KKC1</strain>
    </source>
</reference>
<proteinExistence type="inferred from homology"/>
<comment type="subcellular location">
    <subcellularLocation>
        <location evidence="1 12">Cytoplasm</location>
    </subcellularLocation>
</comment>
<evidence type="ECO:0000256" key="7">
    <source>
        <dbReference type="ARBA" id="ARBA00022603"/>
    </source>
</evidence>
<keyword evidence="8 12" id="KW-0808">Transferase</keyword>
<dbReference type="EC" id="2.1.1.193" evidence="3 12"/>
<dbReference type="InterPro" id="IPR006700">
    <property type="entry name" value="RsmE"/>
</dbReference>